<comment type="similarity">
    <text evidence="1">Belongs to the LysR transcriptional regulatory family.</text>
</comment>
<keyword evidence="4" id="KW-0804">Transcription</keyword>
<dbReference type="Pfam" id="PF03466">
    <property type="entry name" value="LysR_substrate"/>
    <property type="match status" value="1"/>
</dbReference>
<evidence type="ECO:0000256" key="1">
    <source>
        <dbReference type="ARBA" id="ARBA00009437"/>
    </source>
</evidence>
<dbReference type="AlphaFoldDB" id="A0A5E4RE91"/>
<dbReference type="PROSITE" id="PS50931">
    <property type="entry name" value="HTH_LYSR"/>
    <property type="match status" value="1"/>
</dbReference>
<sequence length="316" mass="35173">MPDLDLNLLLALDALLAERSVTRAARRLGLSVSAMSRTLTRLRNATGDRLLLQAGRELVLTPYAEHLSQHVPLLTREVQSVLRPPDQSLDLETLAQRFTIRASEDFIDLLAWALIERIRQAAPRVQLRFAPKPDWDARPLREGAIDLEIGTVQTEAPEIRTRGLFQDRYVGVCRRDHPILRGVPRGADISLARYVEFGHVVASRTGRTTTPLDTALEAQGLRRAVPVVVPAYTNAMRIVRHTDLLAVIPHSCLGNPFTPDYAEINGLGTFALPVPVPEFQVSAIWHPRLDKDPAQAWLRAQVLDLCQAAYPPQARG</sequence>
<protein>
    <submittedName>
        <fullName evidence="6">LysR family transcriptional regulator</fullName>
    </submittedName>
</protein>
<evidence type="ECO:0000313" key="6">
    <source>
        <dbReference type="EMBL" id="VVD60814.1"/>
    </source>
</evidence>
<keyword evidence="2" id="KW-0805">Transcription regulation</keyword>
<evidence type="ECO:0000256" key="4">
    <source>
        <dbReference type="ARBA" id="ARBA00023163"/>
    </source>
</evidence>
<keyword evidence="3" id="KW-0238">DNA-binding</keyword>
<dbReference type="GO" id="GO:0003677">
    <property type="term" value="F:DNA binding"/>
    <property type="evidence" value="ECO:0007669"/>
    <property type="project" value="UniProtKB-KW"/>
</dbReference>
<evidence type="ECO:0000256" key="3">
    <source>
        <dbReference type="ARBA" id="ARBA00023125"/>
    </source>
</evidence>
<proteinExistence type="inferred from homology"/>
<reference evidence="6 7" key="1">
    <citation type="submission" date="2019-08" db="EMBL/GenBank/DDBJ databases">
        <authorList>
            <person name="Peeters C."/>
        </authorList>
    </citation>
    <scope>NUCLEOTIDE SEQUENCE [LARGE SCALE GENOMIC DNA]</scope>
    <source>
        <strain evidence="6 7">LMG 31109</strain>
    </source>
</reference>
<dbReference type="GO" id="GO:0003700">
    <property type="term" value="F:DNA-binding transcription factor activity"/>
    <property type="evidence" value="ECO:0007669"/>
    <property type="project" value="InterPro"/>
</dbReference>
<evidence type="ECO:0000256" key="2">
    <source>
        <dbReference type="ARBA" id="ARBA00023015"/>
    </source>
</evidence>
<feature type="domain" description="HTH lysR-type" evidence="5">
    <location>
        <begin position="4"/>
        <end position="61"/>
    </location>
</feature>
<organism evidence="6 7">
    <name type="scientific">Pandoraea nosoerga</name>
    <dbReference type="NCBI Taxonomy" id="2508296"/>
    <lineage>
        <taxon>Bacteria</taxon>
        <taxon>Pseudomonadati</taxon>
        <taxon>Pseudomonadota</taxon>
        <taxon>Betaproteobacteria</taxon>
        <taxon>Burkholderiales</taxon>
        <taxon>Burkholderiaceae</taxon>
        <taxon>Pandoraea</taxon>
    </lineage>
</organism>
<dbReference type="EMBL" id="CABPSC010000001">
    <property type="protein sequence ID" value="VVD60814.1"/>
    <property type="molecule type" value="Genomic_DNA"/>
</dbReference>
<evidence type="ECO:0000259" key="5">
    <source>
        <dbReference type="PROSITE" id="PS50931"/>
    </source>
</evidence>
<name>A0A5E4RE91_9BURK</name>
<accession>A0A5E4RE91</accession>
<dbReference type="InterPro" id="IPR036388">
    <property type="entry name" value="WH-like_DNA-bd_sf"/>
</dbReference>
<dbReference type="SUPFAM" id="SSF53850">
    <property type="entry name" value="Periplasmic binding protein-like II"/>
    <property type="match status" value="1"/>
</dbReference>
<dbReference type="OrthoDB" id="8717159at2"/>
<dbReference type="PANTHER" id="PTHR30118">
    <property type="entry name" value="HTH-TYPE TRANSCRIPTIONAL REGULATOR LEUO-RELATED"/>
    <property type="match status" value="1"/>
</dbReference>
<dbReference type="Pfam" id="PF00126">
    <property type="entry name" value="HTH_1"/>
    <property type="match status" value="1"/>
</dbReference>
<gene>
    <name evidence="6" type="ORF">PNO31109_00090</name>
</gene>
<dbReference type="PANTHER" id="PTHR30118:SF15">
    <property type="entry name" value="TRANSCRIPTIONAL REGULATORY PROTEIN"/>
    <property type="match status" value="1"/>
</dbReference>
<dbReference type="SUPFAM" id="SSF46785">
    <property type="entry name" value="Winged helix' DNA-binding domain"/>
    <property type="match status" value="1"/>
</dbReference>
<dbReference type="RefSeq" id="WP_150553679.1">
    <property type="nucleotide sequence ID" value="NZ_CABPSC010000001.1"/>
</dbReference>
<dbReference type="Gene3D" id="1.10.10.10">
    <property type="entry name" value="Winged helix-like DNA-binding domain superfamily/Winged helix DNA-binding domain"/>
    <property type="match status" value="1"/>
</dbReference>
<dbReference type="CDD" id="cd08460">
    <property type="entry name" value="PBP2_DntR_like_1"/>
    <property type="match status" value="1"/>
</dbReference>
<evidence type="ECO:0000313" key="7">
    <source>
        <dbReference type="Proteomes" id="UP000367825"/>
    </source>
</evidence>
<dbReference type="InterPro" id="IPR005119">
    <property type="entry name" value="LysR_subst-bd"/>
</dbReference>
<dbReference type="Gene3D" id="3.40.190.10">
    <property type="entry name" value="Periplasmic binding protein-like II"/>
    <property type="match status" value="2"/>
</dbReference>
<dbReference type="InterPro" id="IPR050389">
    <property type="entry name" value="LysR-type_TF"/>
</dbReference>
<dbReference type="Proteomes" id="UP000367825">
    <property type="component" value="Unassembled WGS sequence"/>
</dbReference>
<keyword evidence="7" id="KW-1185">Reference proteome</keyword>
<dbReference type="InterPro" id="IPR036390">
    <property type="entry name" value="WH_DNA-bd_sf"/>
</dbReference>
<dbReference type="InterPro" id="IPR000847">
    <property type="entry name" value="LysR_HTH_N"/>
</dbReference>